<dbReference type="Pfam" id="PF01352">
    <property type="entry name" value="KRAB"/>
    <property type="match status" value="1"/>
</dbReference>
<sequence length="50" mass="6087">MEMEQLTFRDVAVDFSPDEWECLDPPQQRLYRDVMLFLIIVPRTFHQSRS</sequence>
<protein>
    <submittedName>
        <fullName evidence="3">Zinc finger protein 141-like isoform X4</fullName>
    </submittedName>
</protein>
<proteinExistence type="predicted"/>
<dbReference type="InterPro" id="IPR036051">
    <property type="entry name" value="KRAB_dom_sf"/>
</dbReference>
<gene>
    <name evidence="3" type="primary">LOC110306777</name>
</gene>
<name>A0A6P5QV87_MUSCR</name>
<accession>A0A6P5QV87</accession>
<dbReference type="InterPro" id="IPR050169">
    <property type="entry name" value="Krueppel_C2H2_ZnF"/>
</dbReference>
<dbReference type="GeneID" id="110306777"/>
<evidence type="ECO:0000313" key="3">
    <source>
        <dbReference type="RefSeq" id="XP_021034534.1"/>
    </source>
</evidence>
<evidence type="ECO:0000313" key="2">
    <source>
        <dbReference type="Proteomes" id="UP000515126"/>
    </source>
</evidence>
<organism evidence="2 3">
    <name type="scientific">Mus caroli</name>
    <name type="common">Ryukyu mouse</name>
    <name type="synonym">Ricefield mouse</name>
    <dbReference type="NCBI Taxonomy" id="10089"/>
    <lineage>
        <taxon>Eukaryota</taxon>
        <taxon>Metazoa</taxon>
        <taxon>Chordata</taxon>
        <taxon>Craniata</taxon>
        <taxon>Vertebrata</taxon>
        <taxon>Euteleostomi</taxon>
        <taxon>Mammalia</taxon>
        <taxon>Eutheria</taxon>
        <taxon>Euarchontoglires</taxon>
        <taxon>Glires</taxon>
        <taxon>Rodentia</taxon>
        <taxon>Myomorpha</taxon>
        <taxon>Muroidea</taxon>
        <taxon>Muridae</taxon>
        <taxon>Murinae</taxon>
        <taxon>Mus</taxon>
        <taxon>Mus</taxon>
    </lineage>
</organism>
<dbReference type="InterPro" id="IPR001909">
    <property type="entry name" value="KRAB"/>
</dbReference>
<dbReference type="Gene3D" id="6.10.140.140">
    <property type="match status" value="1"/>
</dbReference>
<dbReference type="PANTHER" id="PTHR23232:SF163">
    <property type="entry name" value="ZINC FINGER PROTEIN 589"/>
    <property type="match status" value="1"/>
</dbReference>
<dbReference type="SUPFAM" id="SSF109640">
    <property type="entry name" value="KRAB domain (Kruppel-associated box)"/>
    <property type="match status" value="1"/>
</dbReference>
<feature type="domain" description="KRAB" evidence="1">
    <location>
        <begin position="6"/>
        <end position="50"/>
    </location>
</feature>
<evidence type="ECO:0000259" key="1">
    <source>
        <dbReference type="PROSITE" id="PS50805"/>
    </source>
</evidence>
<dbReference type="PROSITE" id="PS50805">
    <property type="entry name" value="KRAB"/>
    <property type="match status" value="1"/>
</dbReference>
<dbReference type="PANTHER" id="PTHR23232">
    <property type="entry name" value="KRAB DOMAIN C2H2 ZINC FINGER"/>
    <property type="match status" value="1"/>
</dbReference>
<keyword evidence="2" id="KW-1185">Reference proteome</keyword>
<dbReference type="RefSeq" id="XP_021034534.1">
    <property type="nucleotide sequence ID" value="XM_021178875.2"/>
</dbReference>
<dbReference type="SMART" id="SM00349">
    <property type="entry name" value="KRAB"/>
    <property type="match status" value="1"/>
</dbReference>
<dbReference type="AlphaFoldDB" id="A0A6P5QV87"/>
<dbReference type="CDD" id="cd07765">
    <property type="entry name" value="KRAB_A-box"/>
    <property type="match status" value="1"/>
</dbReference>
<dbReference type="GO" id="GO:0006355">
    <property type="term" value="P:regulation of DNA-templated transcription"/>
    <property type="evidence" value="ECO:0007669"/>
    <property type="project" value="InterPro"/>
</dbReference>
<reference evidence="3" key="1">
    <citation type="submission" date="2025-08" db="UniProtKB">
        <authorList>
            <consortium name="RefSeq"/>
        </authorList>
    </citation>
    <scope>IDENTIFICATION</scope>
</reference>
<dbReference type="Proteomes" id="UP000515126">
    <property type="component" value="Chromosome 12"/>
</dbReference>